<evidence type="ECO:0000256" key="6">
    <source>
        <dbReference type="ARBA" id="ARBA00023136"/>
    </source>
</evidence>
<feature type="region of interest" description="Disordered" evidence="10">
    <location>
        <begin position="426"/>
        <end position="447"/>
    </location>
</feature>
<keyword evidence="7" id="KW-0325">Glycoprotein</keyword>
<accession>M4SYX5</accession>
<keyword evidence="6" id="KW-0472">Membrane</keyword>
<evidence type="ECO:0000256" key="8">
    <source>
        <dbReference type="ARBA" id="ARBA00023288"/>
    </source>
</evidence>
<reference evidence="14" key="1">
    <citation type="submission" date="2013-02" db="EMBL/GenBank/DDBJ databases">
        <authorList>
            <person name="Cross G.A.M."/>
            <person name="Kim H.-S."/>
            <person name="Wickstead B."/>
        </authorList>
    </citation>
    <scope>NUCLEOTIDE SEQUENCE</scope>
    <source>
        <strain evidence="14">Lister 427</strain>
    </source>
</reference>
<evidence type="ECO:0000256" key="9">
    <source>
        <dbReference type="SAM" id="Coils"/>
    </source>
</evidence>
<evidence type="ECO:0000256" key="11">
    <source>
        <dbReference type="SAM" id="SignalP"/>
    </source>
</evidence>
<feature type="domain" description="Trypanosome variant surface glycoprotein B-type N-terminal" evidence="13">
    <location>
        <begin position="10"/>
        <end position="360"/>
    </location>
</feature>
<evidence type="ECO:0000256" key="2">
    <source>
        <dbReference type="ARBA" id="ARBA00004609"/>
    </source>
</evidence>
<dbReference type="VEuPathDB" id="TriTrypDB:Tb09.v4.0026"/>
<evidence type="ECO:0000256" key="3">
    <source>
        <dbReference type="ARBA" id="ARBA00022475"/>
    </source>
</evidence>
<dbReference type="GO" id="GO:0005886">
    <property type="term" value="C:plasma membrane"/>
    <property type="evidence" value="ECO:0007669"/>
    <property type="project" value="UniProtKB-SubCell"/>
</dbReference>
<dbReference type="EMBL" id="KX699062">
    <property type="protein sequence ID" value="APD73018.1"/>
    <property type="molecule type" value="Genomic_DNA"/>
</dbReference>
<evidence type="ECO:0000256" key="5">
    <source>
        <dbReference type="ARBA" id="ARBA00022729"/>
    </source>
</evidence>
<keyword evidence="5 11" id="KW-0732">Signal</keyword>
<feature type="signal peptide" evidence="11">
    <location>
        <begin position="1"/>
        <end position="22"/>
    </location>
</feature>
<dbReference type="Pfam" id="PF13206">
    <property type="entry name" value="VSG_B"/>
    <property type="match status" value="1"/>
</dbReference>
<reference evidence="15" key="3">
    <citation type="submission" date="2016-08" db="EMBL/GenBank/DDBJ databases">
        <title>VSG repertoire of Trypanosoma brucei EATRO 1125.</title>
        <authorList>
            <person name="Cross G.A."/>
        </authorList>
    </citation>
    <scope>NUCLEOTIDE SEQUENCE</scope>
    <source>
        <strain evidence="15">EATRO 1125</strain>
    </source>
</reference>
<sequence>MPSLQKLLIMLMLVHPQEMAEATAGDVQAEYLALCDAWRVASKGQLEAFSPPADDANYLEILYYNASIADDKWKALLDTPDPEGTWEKMKEKLKATENKLEWEGRWDRWRKQRQHTKDSETGSWLHKNPLKQRGPLIIHARHSIQALAERAQTIHDQLKQEPMVQTKRLIGSINTDLQTAMCGSEAAYAFQPAANSCKTVSAAMTKATVCSTTENGKSIGNDLVCLCADASEEACGPAGMGAKAVGDTRNDRIGSTAGECPNKGPVDDLEAEIYAALAAVQAKIGQQSPKDSATILGKSSGATCTTSDTDNCVNYHNYHSGQGTGFKSIPWVKQLTAAAAAHGQYKDEQRQRQQLKQELKALKEAAQMEYSKEDPALPLAINQIDANDTDSRIVTAKCKIKNKTAEECPSKHCDYDTKKQECKAKAGTENTATAGTEGTAKEGTTTSGCATHKDKTACENDKTGDKQNCAWRKGKDSQERKDKVKYQNGNFFINNNIVLSMDSAFVSWVAFLNFEDVC</sequence>
<dbReference type="InterPro" id="IPR019609">
    <property type="entry name" value="Variant_surf_glycoprt_trypan_C"/>
</dbReference>
<feature type="coiled-coil region" evidence="9">
    <location>
        <begin position="338"/>
        <end position="372"/>
    </location>
</feature>
<reference evidence="14" key="2">
    <citation type="journal article" date="2014" name="Mol. Biochem. Parasitol.">
        <title>Capturing the variant surface glycoprotein repertoire (the VSGnome) of Trypanosoma brucei Lister 427.</title>
        <authorList>
            <person name="Cross G.A."/>
            <person name="Kim H.S."/>
            <person name="Wickstead B."/>
        </authorList>
    </citation>
    <scope>NUCLEOTIDE SEQUENCE</scope>
    <source>
        <strain evidence="14">Lister 427</strain>
    </source>
</reference>
<keyword evidence="4" id="KW-0336">GPI-anchor</keyword>
<evidence type="ECO:0000256" key="4">
    <source>
        <dbReference type="ARBA" id="ARBA00022622"/>
    </source>
</evidence>
<evidence type="ECO:0000313" key="14">
    <source>
        <dbReference type="EMBL" id="AGH59877.1"/>
    </source>
</evidence>
<dbReference type="InterPro" id="IPR025932">
    <property type="entry name" value="Trypano_VSG_B_N_dom"/>
</dbReference>
<evidence type="ECO:0000313" key="15">
    <source>
        <dbReference type="EMBL" id="APD73018.1"/>
    </source>
</evidence>
<dbReference type="Pfam" id="PF10659">
    <property type="entry name" value="Trypan_glycop_C"/>
    <property type="match status" value="1"/>
</dbReference>
<keyword evidence="3" id="KW-1003">Cell membrane</keyword>
<evidence type="ECO:0000259" key="12">
    <source>
        <dbReference type="Pfam" id="PF10659"/>
    </source>
</evidence>
<evidence type="ECO:0000259" key="13">
    <source>
        <dbReference type="Pfam" id="PF13206"/>
    </source>
</evidence>
<dbReference type="GO" id="GO:0098552">
    <property type="term" value="C:side of membrane"/>
    <property type="evidence" value="ECO:0007669"/>
    <property type="project" value="UniProtKB-KW"/>
</dbReference>
<evidence type="ECO:0000256" key="7">
    <source>
        <dbReference type="ARBA" id="ARBA00023180"/>
    </source>
</evidence>
<feature type="domain" description="Trypanosome variant surface glycoprotein C-terminal" evidence="12">
    <location>
        <begin position="398"/>
        <end position="507"/>
    </location>
</feature>
<name>M4SYX5_9TRYP</name>
<comment type="function">
    <text evidence="1">VSG forms a coat on the surface of the parasite. The trypanosome evades the immune response of the host by expressing a series of antigenically distinct VSGs from an estimated 1000 VSG genes.</text>
</comment>
<evidence type="ECO:0000256" key="1">
    <source>
        <dbReference type="ARBA" id="ARBA00002523"/>
    </source>
</evidence>
<feature type="compositionally biased region" description="Low complexity" evidence="10">
    <location>
        <begin position="427"/>
        <end position="446"/>
    </location>
</feature>
<protein>
    <submittedName>
        <fullName evidence="15">Variant surface glycoprotein 1125.167</fullName>
    </submittedName>
    <submittedName>
        <fullName evidence="14">Variant surface glycoprotein 695</fullName>
    </submittedName>
</protein>
<proteinExistence type="predicted"/>
<organism evidence="14">
    <name type="scientific">Trypanosoma brucei</name>
    <dbReference type="NCBI Taxonomy" id="5691"/>
    <lineage>
        <taxon>Eukaryota</taxon>
        <taxon>Discoba</taxon>
        <taxon>Euglenozoa</taxon>
        <taxon>Kinetoplastea</taxon>
        <taxon>Metakinetoplastina</taxon>
        <taxon>Trypanosomatida</taxon>
        <taxon>Trypanosomatidae</taxon>
        <taxon>Trypanosoma</taxon>
    </lineage>
</organism>
<evidence type="ECO:0000256" key="10">
    <source>
        <dbReference type="SAM" id="MobiDB-lite"/>
    </source>
</evidence>
<comment type="subcellular location">
    <subcellularLocation>
        <location evidence="2">Cell membrane</location>
        <topology evidence="2">Lipid-anchor</topology>
        <topology evidence="2">GPI-anchor</topology>
    </subcellularLocation>
</comment>
<dbReference type="AlphaFoldDB" id="M4SYX5"/>
<keyword evidence="9" id="KW-0175">Coiled coil</keyword>
<dbReference type="EMBL" id="KC612446">
    <property type="protein sequence ID" value="AGH59877.1"/>
    <property type="molecule type" value="Genomic_DNA"/>
</dbReference>
<keyword evidence="8" id="KW-0449">Lipoprotein</keyword>
<feature type="chain" id="PRO_5004058036" evidence="11">
    <location>
        <begin position="23"/>
        <end position="518"/>
    </location>
</feature>
<dbReference type="VEuPathDB" id="TriTrypDB:Tb427_000231100"/>